<dbReference type="Proteomes" id="UP000434036">
    <property type="component" value="Unassembled WGS sequence"/>
</dbReference>
<evidence type="ECO:0000256" key="5">
    <source>
        <dbReference type="ARBA" id="ARBA00010441"/>
    </source>
</evidence>
<dbReference type="PIRSF" id="PIRSF000847">
    <property type="entry name" value="Phos_ph_gly_syn"/>
    <property type="match status" value="1"/>
</dbReference>
<evidence type="ECO:0000256" key="17">
    <source>
        <dbReference type="ARBA" id="ARBA00048586"/>
    </source>
</evidence>
<evidence type="ECO:0000313" key="22">
    <source>
        <dbReference type="Proteomes" id="UP000434036"/>
    </source>
</evidence>
<feature type="transmembrane region" description="Helical" evidence="20">
    <location>
        <begin position="45"/>
        <end position="67"/>
    </location>
</feature>
<dbReference type="RefSeq" id="WP_160625289.1">
    <property type="nucleotide sequence ID" value="NZ_WUUQ01000002.1"/>
</dbReference>
<evidence type="ECO:0000256" key="14">
    <source>
        <dbReference type="ARBA" id="ARBA00023136"/>
    </source>
</evidence>
<reference evidence="21 22" key="1">
    <citation type="submission" date="2019-12" db="EMBL/GenBank/DDBJ databases">
        <authorList>
            <person name="Yang R."/>
        </authorList>
    </citation>
    <scope>NUCLEOTIDE SEQUENCE [LARGE SCALE GENOMIC DNA]</scope>
    <source>
        <strain evidence="21 22">DONG20-135</strain>
    </source>
</reference>
<keyword evidence="11 20" id="KW-0812">Transmembrane</keyword>
<evidence type="ECO:0000256" key="9">
    <source>
        <dbReference type="ARBA" id="ARBA00022516"/>
    </source>
</evidence>
<comment type="catalytic activity">
    <reaction evidence="17">
        <text>a CDP-1,2-diacyl-sn-glycerol + sn-glycerol 3-phosphate = a 1,2-diacyl-sn-glycero-3-phospho-(1'-sn-glycero-3'-phosphate) + CMP + H(+)</text>
        <dbReference type="Rhea" id="RHEA:12593"/>
        <dbReference type="ChEBI" id="CHEBI:15378"/>
        <dbReference type="ChEBI" id="CHEBI:57597"/>
        <dbReference type="ChEBI" id="CHEBI:58332"/>
        <dbReference type="ChEBI" id="CHEBI:60110"/>
        <dbReference type="ChEBI" id="CHEBI:60377"/>
        <dbReference type="EC" id="2.7.8.5"/>
    </reaction>
</comment>
<organism evidence="21 22">
    <name type="scientific">Copranaerobaculum intestinale</name>
    <dbReference type="NCBI Taxonomy" id="2692629"/>
    <lineage>
        <taxon>Bacteria</taxon>
        <taxon>Bacillati</taxon>
        <taxon>Bacillota</taxon>
        <taxon>Erysipelotrichia</taxon>
        <taxon>Erysipelotrichales</taxon>
        <taxon>Erysipelotrichaceae</taxon>
        <taxon>Copranaerobaculum</taxon>
    </lineage>
</organism>
<dbReference type="EC" id="2.7.8.5" evidence="6 18"/>
<evidence type="ECO:0000256" key="16">
    <source>
        <dbReference type="ARBA" id="ARBA00023264"/>
    </source>
</evidence>
<dbReference type="EMBL" id="WUUQ01000002">
    <property type="protein sequence ID" value="MXQ73889.1"/>
    <property type="molecule type" value="Genomic_DNA"/>
</dbReference>
<dbReference type="PROSITE" id="PS00379">
    <property type="entry name" value="CDP_ALCOHOL_P_TRANSF"/>
    <property type="match status" value="1"/>
</dbReference>
<evidence type="ECO:0000256" key="11">
    <source>
        <dbReference type="ARBA" id="ARBA00022692"/>
    </source>
</evidence>
<dbReference type="InterPro" id="IPR000462">
    <property type="entry name" value="CDP-OH_P_trans"/>
</dbReference>
<comment type="subcellular location">
    <subcellularLocation>
        <location evidence="2">Cell membrane</location>
        <topology evidence="2">Multi-pass membrane protein</topology>
    </subcellularLocation>
</comment>
<comment type="pathway">
    <text evidence="4">Lipid metabolism.</text>
</comment>
<keyword evidence="10 19" id="KW-0808">Transferase</keyword>
<proteinExistence type="inferred from homology"/>
<dbReference type="GO" id="GO:0006655">
    <property type="term" value="P:phosphatidylglycerol biosynthetic process"/>
    <property type="evidence" value="ECO:0007669"/>
    <property type="project" value="UniProtKB-UniPathway"/>
</dbReference>
<dbReference type="InterPro" id="IPR050324">
    <property type="entry name" value="CDP-alcohol_PTase-I"/>
</dbReference>
<reference evidence="21 22" key="2">
    <citation type="submission" date="2020-01" db="EMBL/GenBank/DDBJ databases">
        <title>Clostridiaceae sp. nov. isolated from the gut of human by culturomics.</title>
        <authorList>
            <person name="Chang Y."/>
        </authorList>
    </citation>
    <scope>NUCLEOTIDE SEQUENCE [LARGE SCALE GENOMIC DNA]</scope>
    <source>
        <strain evidence="21 22">DONG20-135</strain>
    </source>
</reference>
<dbReference type="PANTHER" id="PTHR14269">
    <property type="entry name" value="CDP-DIACYLGLYCEROL--GLYCEROL-3-PHOSPHATE 3-PHOSPHATIDYLTRANSFERASE-RELATED"/>
    <property type="match status" value="1"/>
</dbReference>
<comment type="similarity">
    <text evidence="5 19">Belongs to the CDP-alcohol phosphatidyltransferase class-I family.</text>
</comment>
<dbReference type="InterPro" id="IPR004570">
    <property type="entry name" value="Phosphatidylglycerol_P_synth"/>
</dbReference>
<protein>
    <recommendedName>
        <fullName evidence="7 18">CDP-diacylglycerol--glycerol-3-phosphate 3-phosphatidyltransferase</fullName>
        <ecNumber evidence="6 18">2.7.8.5</ecNumber>
    </recommendedName>
</protein>
<dbReference type="InterPro" id="IPR048254">
    <property type="entry name" value="CDP_ALCOHOL_P_TRANSF_CS"/>
</dbReference>
<keyword evidence="12 20" id="KW-1133">Transmembrane helix</keyword>
<evidence type="ECO:0000256" key="3">
    <source>
        <dbReference type="ARBA" id="ARBA00005042"/>
    </source>
</evidence>
<dbReference type="InterPro" id="IPR043130">
    <property type="entry name" value="CDP-OH_PTrfase_TM_dom"/>
</dbReference>
<gene>
    <name evidence="21" type="primary">pgsA</name>
    <name evidence="21" type="ORF">GSF08_08040</name>
</gene>
<keyword evidence="9" id="KW-0444">Lipid biosynthesis</keyword>
<keyword evidence="14 20" id="KW-0472">Membrane</keyword>
<feature type="transmembrane region" description="Helical" evidence="20">
    <location>
        <begin position="12"/>
        <end position="33"/>
    </location>
</feature>
<keyword evidence="16" id="KW-1208">Phospholipid metabolism</keyword>
<keyword evidence="22" id="KW-1185">Reference proteome</keyword>
<feature type="transmembrane region" description="Helical" evidence="20">
    <location>
        <begin position="133"/>
        <end position="157"/>
    </location>
</feature>
<evidence type="ECO:0000256" key="19">
    <source>
        <dbReference type="RuleBase" id="RU003750"/>
    </source>
</evidence>
<comment type="function">
    <text evidence="1">This protein catalyzes the committed step to the synthesis of the acidic phospholipids.</text>
</comment>
<dbReference type="FunFam" id="1.20.120.1760:FF:000004">
    <property type="entry name" value="CDP-diacylglycerol--glycerol-3-phosphate 3-phosphatidyltransferase"/>
    <property type="match status" value="1"/>
</dbReference>
<dbReference type="Pfam" id="PF01066">
    <property type="entry name" value="CDP-OH_P_transf"/>
    <property type="match status" value="1"/>
</dbReference>
<evidence type="ECO:0000256" key="10">
    <source>
        <dbReference type="ARBA" id="ARBA00022679"/>
    </source>
</evidence>
<evidence type="ECO:0000256" key="1">
    <source>
        <dbReference type="ARBA" id="ARBA00003973"/>
    </source>
</evidence>
<dbReference type="AlphaFoldDB" id="A0A6N8UBH4"/>
<evidence type="ECO:0000256" key="6">
    <source>
        <dbReference type="ARBA" id="ARBA00013170"/>
    </source>
</evidence>
<comment type="pathway">
    <text evidence="3">Phospholipid metabolism; phosphatidylglycerol biosynthesis; phosphatidylglycerol from CDP-diacylglycerol: step 1/2.</text>
</comment>
<dbReference type="GO" id="GO:0005886">
    <property type="term" value="C:plasma membrane"/>
    <property type="evidence" value="ECO:0007669"/>
    <property type="project" value="UniProtKB-SubCell"/>
</dbReference>
<evidence type="ECO:0000256" key="7">
    <source>
        <dbReference type="ARBA" id="ARBA00014944"/>
    </source>
</evidence>
<evidence type="ECO:0000313" key="21">
    <source>
        <dbReference type="EMBL" id="MXQ73889.1"/>
    </source>
</evidence>
<evidence type="ECO:0000256" key="20">
    <source>
        <dbReference type="SAM" id="Phobius"/>
    </source>
</evidence>
<evidence type="ECO:0000256" key="13">
    <source>
        <dbReference type="ARBA" id="ARBA00023098"/>
    </source>
</evidence>
<dbReference type="PANTHER" id="PTHR14269:SF62">
    <property type="entry name" value="CDP-DIACYLGLYCEROL--GLYCEROL-3-PHOSPHATE 3-PHOSPHATIDYLTRANSFERASE 1, CHLOROPLASTIC"/>
    <property type="match status" value="1"/>
</dbReference>
<dbReference type="NCBIfam" id="TIGR00560">
    <property type="entry name" value="pgsA"/>
    <property type="match status" value="1"/>
</dbReference>
<feature type="transmembrane region" description="Helical" evidence="20">
    <location>
        <begin position="88"/>
        <end position="113"/>
    </location>
</feature>
<dbReference type="Gene3D" id="1.20.120.1760">
    <property type="match status" value="1"/>
</dbReference>
<accession>A0A6N8UBH4</accession>
<evidence type="ECO:0000256" key="2">
    <source>
        <dbReference type="ARBA" id="ARBA00004651"/>
    </source>
</evidence>
<feature type="transmembrane region" description="Helical" evidence="20">
    <location>
        <begin position="169"/>
        <end position="187"/>
    </location>
</feature>
<evidence type="ECO:0000256" key="18">
    <source>
        <dbReference type="NCBIfam" id="TIGR00560"/>
    </source>
</evidence>
<evidence type="ECO:0000256" key="12">
    <source>
        <dbReference type="ARBA" id="ARBA00022989"/>
    </source>
</evidence>
<keyword evidence="13" id="KW-0443">Lipid metabolism</keyword>
<sequence>MNVPNKLTLLRIALVPVIALIYIFPYAQFQIVIPEYQIGFVSLRLTNIIVLVLFALASFTDFLDGYLARKHNLVTSLGKFMDPIADKLLVNTMLILFAASSIMPVVPVLIMIWRDVIVDGLRMNASSKGVVVAAGMLGKIKTVTQMTAILLFLLNNLPFELMRFPMADFFLWLATIVSVISGISYFMQLKDIILESK</sequence>
<keyword evidence="8" id="KW-1003">Cell membrane</keyword>
<dbReference type="GO" id="GO:0008444">
    <property type="term" value="F:CDP-diacylglycerol-glycerol-3-phosphate 3-phosphatidyltransferase activity"/>
    <property type="evidence" value="ECO:0007669"/>
    <property type="project" value="UniProtKB-UniRule"/>
</dbReference>
<evidence type="ECO:0000256" key="15">
    <source>
        <dbReference type="ARBA" id="ARBA00023209"/>
    </source>
</evidence>
<evidence type="ECO:0000256" key="8">
    <source>
        <dbReference type="ARBA" id="ARBA00022475"/>
    </source>
</evidence>
<evidence type="ECO:0000256" key="4">
    <source>
        <dbReference type="ARBA" id="ARBA00005189"/>
    </source>
</evidence>
<name>A0A6N8UBH4_9FIRM</name>
<dbReference type="UniPathway" id="UPA00084">
    <property type="reaction ID" value="UER00503"/>
</dbReference>
<keyword evidence="15" id="KW-0594">Phospholipid biosynthesis</keyword>
<comment type="caution">
    <text evidence="21">The sequence shown here is derived from an EMBL/GenBank/DDBJ whole genome shotgun (WGS) entry which is preliminary data.</text>
</comment>